<dbReference type="NCBIfam" id="TIGR00663">
    <property type="entry name" value="dnan"/>
    <property type="match status" value="1"/>
</dbReference>
<gene>
    <name evidence="14" type="primary">dnaN</name>
    <name evidence="14" type="ORF">FIM25_11300</name>
</gene>
<comment type="similarity">
    <text evidence="2 10">Belongs to the beta sliding clamp family.</text>
</comment>
<dbReference type="GO" id="GO:0008408">
    <property type="term" value="F:3'-5' exonuclease activity"/>
    <property type="evidence" value="ECO:0007669"/>
    <property type="project" value="InterPro"/>
</dbReference>
<evidence type="ECO:0000256" key="2">
    <source>
        <dbReference type="ARBA" id="ARBA00010752"/>
    </source>
</evidence>
<proteinExistence type="inferred from homology"/>
<evidence type="ECO:0000313" key="14">
    <source>
        <dbReference type="EMBL" id="TYT74164.1"/>
    </source>
</evidence>
<evidence type="ECO:0000256" key="4">
    <source>
        <dbReference type="ARBA" id="ARBA00022490"/>
    </source>
</evidence>
<dbReference type="InterPro" id="IPR022634">
    <property type="entry name" value="DNA_polIII_beta_N"/>
</dbReference>
<evidence type="ECO:0000256" key="6">
    <source>
        <dbReference type="ARBA" id="ARBA00022695"/>
    </source>
</evidence>
<evidence type="ECO:0000259" key="11">
    <source>
        <dbReference type="Pfam" id="PF00712"/>
    </source>
</evidence>
<evidence type="ECO:0000256" key="7">
    <source>
        <dbReference type="ARBA" id="ARBA00022705"/>
    </source>
</evidence>
<comment type="subcellular location">
    <subcellularLocation>
        <location evidence="1 10">Cytoplasm</location>
    </subcellularLocation>
</comment>
<dbReference type="PANTHER" id="PTHR30478:SF0">
    <property type="entry name" value="BETA SLIDING CLAMP"/>
    <property type="match status" value="1"/>
</dbReference>
<dbReference type="GO" id="GO:0005737">
    <property type="term" value="C:cytoplasm"/>
    <property type="evidence" value="ECO:0007669"/>
    <property type="project" value="UniProtKB-SubCell"/>
</dbReference>
<dbReference type="Proteomes" id="UP000321899">
    <property type="component" value="Unassembled WGS sequence"/>
</dbReference>
<comment type="subunit">
    <text evidence="10">Forms a ring-shaped head-to-tail homodimer around DNA.</text>
</comment>
<dbReference type="GO" id="GO:0003887">
    <property type="term" value="F:DNA-directed DNA polymerase activity"/>
    <property type="evidence" value="ECO:0007669"/>
    <property type="project" value="UniProtKB-UniRule"/>
</dbReference>
<dbReference type="PIRSF" id="PIRSF000804">
    <property type="entry name" value="DNA_pol_III_b"/>
    <property type="match status" value="1"/>
</dbReference>
<dbReference type="GO" id="GO:0006271">
    <property type="term" value="P:DNA strand elongation involved in DNA replication"/>
    <property type="evidence" value="ECO:0007669"/>
    <property type="project" value="TreeGrafter"/>
</dbReference>
<keyword evidence="9" id="KW-0238">DNA-binding</keyword>
<dbReference type="EMBL" id="VDMB01000014">
    <property type="protein sequence ID" value="TYT74164.1"/>
    <property type="molecule type" value="Genomic_DNA"/>
</dbReference>
<dbReference type="AlphaFoldDB" id="A0A5S5MEN0"/>
<evidence type="ECO:0000256" key="8">
    <source>
        <dbReference type="ARBA" id="ARBA00022932"/>
    </source>
</evidence>
<evidence type="ECO:0000256" key="3">
    <source>
        <dbReference type="ARBA" id="ARBA00021035"/>
    </source>
</evidence>
<dbReference type="CDD" id="cd00140">
    <property type="entry name" value="beta_clamp"/>
    <property type="match status" value="1"/>
</dbReference>
<dbReference type="OrthoDB" id="8421503at2"/>
<evidence type="ECO:0000259" key="13">
    <source>
        <dbReference type="Pfam" id="PF02768"/>
    </source>
</evidence>
<evidence type="ECO:0000256" key="9">
    <source>
        <dbReference type="ARBA" id="ARBA00023125"/>
    </source>
</evidence>
<protein>
    <recommendedName>
        <fullName evidence="3 10">Beta sliding clamp</fullName>
    </recommendedName>
</protein>
<feature type="domain" description="DNA polymerase III beta sliding clamp N-terminal" evidence="11">
    <location>
        <begin position="1"/>
        <end position="119"/>
    </location>
</feature>
<dbReference type="InterPro" id="IPR046938">
    <property type="entry name" value="DNA_clamp_sf"/>
</dbReference>
<dbReference type="SUPFAM" id="SSF55979">
    <property type="entry name" value="DNA clamp"/>
    <property type="match status" value="3"/>
</dbReference>
<dbReference type="SMART" id="SM00480">
    <property type="entry name" value="POL3Bc"/>
    <property type="match status" value="1"/>
</dbReference>
<dbReference type="Gene3D" id="3.70.10.10">
    <property type="match status" value="1"/>
</dbReference>
<accession>A0A5S5MEN0</accession>
<keyword evidence="5 10" id="KW-0808">Transferase</keyword>
<keyword evidence="6 10" id="KW-0548">Nucleotidyltransferase</keyword>
<dbReference type="InterPro" id="IPR022637">
    <property type="entry name" value="DNA_polIII_beta_cen"/>
</dbReference>
<dbReference type="GO" id="GO:0003677">
    <property type="term" value="F:DNA binding"/>
    <property type="evidence" value="ECO:0007669"/>
    <property type="project" value="UniProtKB-UniRule"/>
</dbReference>
<evidence type="ECO:0000313" key="15">
    <source>
        <dbReference type="Proteomes" id="UP000321899"/>
    </source>
</evidence>
<keyword evidence="7 10" id="KW-0235">DNA replication</keyword>
<reference evidence="14 15" key="1">
    <citation type="submission" date="2019-06" db="EMBL/GenBank/DDBJ databases">
        <title>Desulfobotulus mexicanus sp. nov., a novel sulfate-reducing bacterium isolated from the sediment of an alkaline crater lake in Mexico.</title>
        <authorList>
            <person name="Hirschler-Rea A."/>
        </authorList>
    </citation>
    <scope>NUCLEOTIDE SEQUENCE [LARGE SCALE GENOMIC DNA]</scope>
    <source>
        <strain evidence="14 15">PAR22N</strain>
    </source>
</reference>
<evidence type="ECO:0000256" key="10">
    <source>
        <dbReference type="PIRNR" id="PIRNR000804"/>
    </source>
</evidence>
<organism evidence="14 15">
    <name type="scientific">Desulfobotulus mexicanus</name>
    <dbReference type="NCBI Taxonomy" id="2586642"/>
    <lineage>
        <taxon>Bacteria</taxon>
        <taxon>Pseudomonadati</taxon>
        <taxon>Thermodesulfobacteriota</taxon>
        <taxon>Desulfobacteria</taxon>
        <taxon>Desulfobacterales</taxon>
        <taxon>Desulfobacteraceae</taxon>
        <taxon>Desulfobotulus</taxon>
    </lineage>
</organism>
<dbReference type="InterPro" id="IPR001001">
    <property type="entry name" value="DNA_polIII_beta"/>
</dbReference>
<keyword evidence="15" id="KW-1185">Reference proteome</keyword>
<sequence length="375" mass="42726">MKCRLIKNEISEVLAKIQGIAGRKTNLFITSTVRLTGQMDGTIQIEATDLETDFSGIYPAEVDVPGSVCINAKKLYEIIKSYPSETILLNEIENRWIEIGENNLLFHIVGMNPDDFPEIGKDTDTELISVDSFQFKKLIEKNLSIPSQADEKRIYTQGLFFESITDEEGRIFLRGVSTDSKRMVKYDMLSDNLFAFQGEDKFILIPKKGLSELLKFLDSPMPVKIGALNNRFVVVKESEIFSITLLEGGFPGYQDIMKSDSESIIEFKRQELIMSLKRMSILSDDDFRSIIFSFEENKLTLMTSNPDLGESHEDLSVSYEREPFEVAFNPKFFMDALSLIEEDDAHVFIRNNQTPCLIKGKSDFYLTSVIMPIKI</sequence>
<name>A0A5S5MEN0_9BACT</name>
<dbReference type="Gene3D" id="3.10.150.10">
    <property type="entry name" value="DNA Polymerase III, subunit A, domain 2"/>
    <property type="match status" value="1"/>
</dbReference>
<keyword evidence="4 10" id="KW-0963">Cytoplasm</keyword>
<dbReference type="InterPro" id="IPR022635">
    <property type="entry name" value="DNA_polIII_beta_C"/>
</dbReference>
<dbReference type="Pfam" id="PF00712">
    <property type="entry name" value="DNA_pol3_beta"/>
    <property type="match status" value="1"/>
</dbReference>
<feature type="domain" description="DNA polymerase III beta sliding clamp C-terminal" evidence="13">
    <location>
        <begin position="259"/>
        <end position="373"/>
    </location>
</feature>
<feature type="domain" description="DNA polymerase III beta sliding clamp central" evidence="12">
    <location>
        <begin position="131"/>
        <end position="251"/>
    </location>
</feature>
<keyword evidence="8 10" id="KW-0239">DNA-directed DNA polymerase</keyword>
<dbReference type="RefSeq" id="WP_139449355.1">
    <property type="nucleotide sequence ID" value="NZ_VDMB01000014.1"/>
</dbReference>
<dbReference type="Pfam" id="PF02768">
    <property type="entry name" value="DNA_pol3_beta_3"/>
    <property type="match status" value="1"/>
</dbReference>
<evidence type="ECO:0000259" key="12">
    <source>
        <dbReference type="Pfam" id="PF02767"/>
    </source>
</evidence>
<evidence type="ECO:0000256" key="1">
    <source>
        <dbReference type="ARBA" id="ARBA00004496"/>
    </source>
</evidence>
<dbReference type="PANTHER" id="PTHR30478">
    <property type="entry name" value="DNA POLYMERASE III SUBUNIT BETA"/>
    <property type="match status" value="1"/>
</dbReference>
<comment type="function">
    <text evidence="10">Confers DNA tethering and processivity to DNA polymerases and other proteins. Acts as a clamp, forming a ring around DNA (a reaction catalyzed by the clamp-loading complex) which diffuses in an ATP-independent manner freely and bidirectionally along dsDNA. Initially characterized for its ability to contact the catalytic subunit of DNA polymerase III (Pol III), a complex, multichain enzyme responsible for most of the replicative synthesis in bacteria; Pol III exhibits 3'-5' exonuclease proofreading activity. The beta chain is required for initiation of replication as well as for processivity of DNA replication.</text>
</comment>
<dbReference type="GO" id="GO:0009360">
    <property type="term" value="C:DNA polymerase III complex"/>
    <property type="evidence" value="ECO:0007669"/>
    <property type="project" value="InterPro"/>
</dbReference>
<evidence type="ECO:0000256" key="5">
    <source>
        <dbReference type="ARBA" id="ARBA00022679"/>
    </source>
</evidence>
<dbReference type="Pfam" id="PF02767">
    <property type="entry name" value="DNA_pol3_beta_2"/>
    <property type="match status" value="1"/>
</dbReference>
<comment type="caution">
    <text evidence="14">The sequence shown here is derived from an EMBL/GenBank/DDBJ whole genome shotgun (WGS) entry which is preliminary data.</text>
</comment>